<reference evidence="1 2" key="1">
    <citation type="submission" date="2019-11" db="EMBL/GenBank/DDBJ databases">
        <title>Complete genome sequence of Spiroplasma tabanidicola TAUS-1 (DSM 22603).</title>
        <authorList>
            <person name="Huang C.-T."/>
            <person name="Lin Y.-C."/>
            <person name="Kuo C.-H."/>
        </authorList>
    </citation>
    <scope>NUCLEOTIDE SEQUENCE [LARGE SCALE GENOMIC DNA]</scope>
    <source>
        <strain evidence="1 2">TAUS-1</strain>
    </source>
</reference>
<dbReference type="AlphaFoldDB" id="A0A6I6CBA6"/>
<dbReference type="Proteomes" id="UP000424468">
    <property type="component" value="Chromosome"/>
</dbReference>
<dbReference type="KEGG" id="stab:STABA_v1c00910"/>
<evidence type="ECO:0000313" key="1">
    <source>
        <dbReference type="EMBL" id="QGS51458.1"/>
    </source>
</evidence>
<accession>A0A6I6CBA6</accession>
<protein>
    <submittedName>
        <fullName evidence="1">Uncharacterized protein</fullName>
    </submittedName>
</protein>
<evidence type="ECO:0000313" key="2">
    <source>
        <dbReference type="Proteomes" id="UP000424468"/>
    </source>
</evidence>
<gene>
    <name evidence="1" type="ORF">STABA_v1c00910</name>
</gene>
<dbReference type="EMBL" id="CP046276">
    <property type="protein sequence ID" value="QGS51458.1"/>
    <property type="molecule type" value="Genomic_DNA"/>
</dbReference>
<organism evidence="1 2">
    <name type="scientific">Spiroplasma tabanidicola</name>
    <dbReference type="NCBI Taxonomy" id="324079"/>
    <lineage>
        <taxon>Bacteria</taxon>
        <taxon>Bacillati</taxon>
        <taxon>Mycoplasmatota</taxon>
        <taxon>Mollicutes</taxon>
        <taxon>Entomoplasmatales</taxon>
        <taxon>Spiroplasmataceae</taxon>
        <taxon>Spiroplasma</taxon>
    </lineage>
</organism>
<sequence length="68" mass="8066">MASQSFIKKILLVETFDGQLYSNSFSEWMPLIEVQQNSTYKDKNVYDIQKTHKQIKTKSPGKYTNWIF</sequence>
<keyword evidence="2" id="KW-1185">Reference proteome</keyword>
<name>A0A6I6CBA6_9MOLU</name>
<proteinExistence type="predicted"/>